<feature type="transmembrane region" description="Helical" evidence="10">
    <location>
        <begin position="42"/>
        <end position="64"/>
    </location>
</feature>
<keyword evidence="4 10" id="KW-0813">Transport</keyword>
<comment type="caution">
    <text evidence="11">Lacks conserved residue(s) required for the propagation of feature annotation.</text>
</comment>
<comment type="subcellular location">
    <subcellularLocation>
        <location evidence="11">Cell inner membrane</location>
        <topology evidence="11">Multi-pass membrane protein</topology>
    </subcellularLocation>
    <subcellularLocation>
        <location evidence="2 10">Cell membrane</location>
        <topology evidence="2 10">Multi-pass membrane protein</topology>
    </subcellularLocation>
</comment>
<dbReference type="NCBIfam" id="TIGR02141">
    <property type="entry name" value="modB_ABC"/>
    <property type="match status" value="1"/>
</dbReference>
<keyword evidence="9 10" id="KW-0472">Membrane</keyword>
<evidence type="ECO:0000256" key="7">
    <source>
        <dbReference type="ARBA" id="ARBA00022692"/>
    </source>
</evidence>
<accession>A0ABT5L110</accession>
<evidence type="ECO:0000256" key="5">
    <source>
        <dbReference type="ARBA" id="ARBA00022475"/>
    </source>
</evidence>
<dbReference type="Gene3D" id="1.10.3720.10">
    <property type="entry name" value="MetI-like"/>
    <property type="match status" value="1"/>
</dbReference>
<dbReference type="SUPFAM" id="SSF161098">
    <property type="entry name" value="MetI-like"/>
    <property type="match status" value="1"/>
</dbReference>
<reference evidence="13 14" key="1">
    <citation type="submission" date="2022-10" db="EMBL/GenBank/DDBJ databases">
        <title>Alteromonas sp. chi3 Genome sequencing.</title>
        <authorList>
            <person name="Park S."/>
        </authorList>
    </citation>
    <scope>NUCLEOTIDE SEQUENCE [LARGE SCALE GENOMIC DNA]</scope>
    <source>
        <strain evidence="14">chi3</strain>
    </source>
</reference>
<keyword evidence="7 10" id="KW-0812">Transmembrane</keyword>
<evidence type="ECO:0000256" key="8">
    <source>
        <dbReference type="ARBA" id="ARBA00022989"/>
    </source>
</evidence>
<dbReference type="EMBL" id="JAQQXP010000001">
    <property type="protein sequence ID" value="MDC8830733.1"/>
    <property type="molecule type" value="Genomic_DNA"/>
</dbReference>
<dbReference type="PANTHER" id="PTHR30183:SF8">
    <property type="entry name" value="MOLYBDENUM TRANSPORT SYSTEM PERMEASE"/>
    <property type="match status" value="1"/>
</dbReference>
<dbReference type="PROSITE" id="PS50928">
    <property type="entry name" value="ABC_TM1"/>
    <property type="match status" value="1"/>
</dbReference>
<dbReference type="InterPro" id="IPR000515">
    <property type="entry name" value="MetI-like"/>
</dbReference>
<keyword evidence="11" id="KW-0997">Cell inner membrane</keyword>
<evidence type="ECO:0000313" key="14">
    <source>
        <dbReference type="Proteomes" id="UP001218788"/>
    </source>
</evidence>
<evidence type="ECO:0000256" key="3">
    <source>
        <dbReference type="ARBA" id="ARBA00007069"/>
    </source>
</evidence>
<organism evidence="13 14">
    <name type="scientific">Alteromonas gilva</name>
    <dbReference type="NCBI Taxonomy" id="2987522"/>
    <lineage>
        <taxon>Bacteria</taxon>
        <taxon>Pseudomonadati</taxon>
        <taxon>Pseudomonadota</taxon>
        <taxon>Gammaproteobacteria</taxon>
        <taxon>Alteromonadales</taxon>
        <taxon>Alteromonadaceae</taxon>
        <taxon>Alteromonas/Salinimonas group</taxon>
        <taxon>Alteromonas</taxon>
    </lineage>
</organism>
<feature type="transmembrane region" description="Helical" evidence="10">
    <location>
        <begin position="6"/>
        <end position="30"/>
    </location>
</feature>
<keyword evidence="5" id="KW-1003">Cell membrane</keyword>
<evidence type="ECO:0000256" key="4">
    <source>
        <dbReference type="ARBA" id="ARBA00022448"/>
    </source>
</evidence>
<dbReference type="PANTHER" id="PTHR30183">
    <property type="entry name" value="MOLYBDENUM TRANSPORT SYSTEM PERMEASE PROTEIN MODB"/>
    <property type="match status" value="1"/>
</dbReference>
<feature type="domain" description="ABC transmembrane type-1" evidence="12">
    <location>
        <begin position="7"/>
        <end position="211"/>
    </location>
</feature>
<proteinExistence type="inferred from homology"/>
<name>A0ABT5L110_9ALTE</name>
<protein>
    <recommendedName>
        <fullName evidence="11">Molybdenum transport system permease</fullName>
    </recommendedName>
</protein>
<dbReference type="InterPro" id="IPR035906">
    <property type="entry name" value="MetI-like_sf"/>
</dbReference>
<evidence type="ECO:0000256" key="9">
    <source>
        <dbReference type="ARBA" id="ARBA00023136"/>
    </source>
</evidence>
<comment type="caution">
    <text evidence="13">The sequence shown here is derived from an EMBL/GenBank/DDBJ whole genome shotgun (WGS) entry which is preliminary data.</text>
</comment>
<evidence type="ECO:0000259" key="12">
    <source>
        <dbReference type="PROSITE" id="PS50928"/>
    </source>
</evidence>
<sequence>MVDTTAVFLTLKLAGLSTLLLMLLAVPVSWGLSRWNSHFKSVVQAIVALPLVLPPTVLGFYLLLAFAPNSVIGGWWLTLTGERLAFTFEALVLGSVIYSLPFAVQPLYAGFSQLHPHYLQTAKMLHLPWFTRLKVVVLPAIKPSLLIAAGLSFAHTIGEFGVVLMIGGNIPGETRVVSIALFDHVESLNYASAHQLAALLLIFSLLLLIALYWLQGKRRLKWNVM</sequence>
<keyword evidence="8 10" id="KW-1133">Transmembrane helix</keyword>
<evidence type="ECO:0000313" key="13">
    <source>
        <dbReference type="EMBL" id="MDC8830733.1"/>
    </source>
</evidence>
<keyword evidence="6 11" id="KW-0500">Molybdenum</keyword>
<evidence type="ECO:0000256" key="11">
    <source>
        <dbReference type="RuleBase" id="RU365097"/>
    </source>
</evidence>
<comment type="similarity">
    <text evidence="3 11">Belongs to the binding-protein-dependent transport system permease family. CysTW subfamily.</text>
</comment>
<comment type="function">
    <text evidence="1 11">Part of the binding-protein-dependent transport system for molybdenum; probably responsible for the translocation of the substrate across the membrane.</text>
</comment>
<feature type="transmembrane region" description="Helical" evidence="10">
    <location>
        <begin position="84"/>
        <end position="104"/>
    </location>
</feature>
<dbReference type="Proteomes" id="UP001218788">
    <property type="component" value="Unassembled WGS sequence"/>
</dbReference>
<dbReference type="Pfam" id="PF00528">
    <property type="entry name" value="BPD_transp_1"/>
    <property type="match status" value="1"/>
</dbReference>
<evidence type="ECO:0000256" key="1">
    <source>
        <dbReference type="ARBA" id="ARBA00002949"/>
    </source>
</evidence>
<evidence type="ECO:0000256" key="2">
    <source>
        <dbReference type="ARBA" id="ARBA00004651"/>
    </source>
</evidence>
<keyword evidence="14" id="KW-1185">Reference proteome</keyword>
<dbReference type="CDD" id="cd06261">
    <property type="entry name" value="TM_PBP2"/>
    <property type="match status" value="1"/>
</dbReference>
<evidence type="ECO:0000256" key="10">
    <source>
        <dbReference type="RuleBase" id="RU363032"/>
    </source>
</evidence>
<feature type="transmembrane region" description="Helical" evidence="10">
    <location>
        <begin position="190"/>
        <end position="214"/>
    </location>
</feature>
<dbReference type="InterPro" id="IPR011867">
    <property type="entry name" value="ModB_ABC"/>
</dbReference>
<gene>
    <name evidence="13" type="primary">modB</name>
    <name evidence="13" type="ORF">OIK42_08155</name>
</gene>
<evidence type="ECO:0000256" key="6">
    <source>
        <dbReference type="ARBA" id="ARBA00022505"/>
    </source>
</evidence>